<dbReference type="Proteomes" id="UP000057820">
    <property type="component" value="Chromosome 1"/>
</dbReference>
<evidence type="ECO:0000313" key="1">
    <source>
        <dbReference type="EMBL" id="CRY77593.1"/>
    </source>
</evidence>
<gene>
    <name evidence="1" type="ORF">ERS450000_02483</name>
</gene>
<evidence type="ECO:0000313" key="2">
    <source>
        <dbReference type="Proteomes" id="UP000057820"/>
    </source>
</evidence>
<proteinExistence type="predicted"/>
<accession>A0A0H5NQA6</accession>
<sequence length="130" mass="14668">MAAGWLHDIGYAPVLVRTGFHPIDGAVFLESIGASKRLCALVANHSCACIEARNRELSIDWKDEQTPLRDALWWADLTTTADGKTTTLDDRLADIYRRYGADHVVGRSVRESEPIIREVVRRTEDRLSFK</sequence>
<reference evidence="2" key="1">
    <citation type="submission" date="2015-03" db="EMBL/GenBank/DDBJ databases">
        <authorList>
            <consortium name="Pathogen Informatics"/>
        </authorList>
    </citation>
    <scope>NUCLEOTIDE SEQUENCE [LARGE SCALE GENOMIC DNA]</scope>
    <source>
        <strain evidence="2">NCTC11134</strain>
    </source>
</reference>
<name>A0A0H5NQA6_NOCFR</name>
<protein>
    <recommendedName>
        <fullName evidence="3">Phosphohydrolase</fullName>
    </recommendedName>
</protein>
<dbReference type="AlphaFoldDB" id="A0A0H5NQA6"/>
<dbReference type="KEGG" id="nfr:ERS450000_02483"/>
<evidence type="ECO:0008006" key="3">
    <source>
        <dbReference type="Google" id="ProtNLM"/>
    </source>
</evidence>
<dbReference type="SUPFAM" id="SSF109604">
    <property type="entry name" value="HD-domain/PDEase-like"/>
    <property type="match status" value="1"/>
</dbReference>
<organism evidence="1 2">
    <name type="scientific">Nocardia farcinica</name>
    <dbReference type="NCBI Taxonomy" id="37329"/>
    <lineage>
        <taxon>Bacteria</taxon>
        <taxon>Bacillati</taxon>
        <taxon>Actinomycetota</taxon>
        <taxon>Actinomycetes</taxon>
        <taxon>Mycobacteriales</taxon>
        <taxon>Nocardiaceae</taxon>
        <taxon>Nocardia</taxon>
    </lineage>
</organism>
<dbReference type="EMBL" id="LN868938">
    <property type="protein sequence ID" value="CRY77593.1"/>
    <property type="molecule type" value="Genomic_DNA"/>
</dbReference>